<feature type="transmembrane region" description="Helical" evidence="1">
    <location>
        <begin position="6"/>
        <end position="25"/>
    </location>
</feature>
<gene>
    <name evidence="2" type="ordered locus">Kkor_1876</name>
</gene>
<dbReference type="Proteomes" id="UP000001231">
    <property type="component" value="Chromosome"/>
</dbReference>
<keyword evidence="1" id="KW-1133">Transmembrane helix</keyword>
<keyword evidence="1" id="KW-0812">Transmembrane</keyword>
<organism evidence="2 3">
    <name type="scientific">Kangiella koreensis (strain DSM 16069 / JCM 12317 / KCTC 12182 / SW-125)</name>
    <dbReference type="NCBI Taxonomy" id="523791"/>
    <lineage>
        <taxon>Bacteria</taxon>
        <taxon>Pseudomonadati</taxon>
        <taxon>Pseudomonadota</taxon>
        <taxon>Gammaproteobacteria</taxon>
        <taxon>Kangiellales</taxon>
        <taxon>Kangiellaceae</taxon>
        <taxon>Kangiella</taxon>
    </lineage>
</organism>
<accession>C7R5W4</accession>
<dbReference type="RefSeq" id="WP_015780893.1">
    <property type="nucleotide sequence ID" value="NC_013166.1"/>
</dbReference>
<dbReference type="KEGG" id="kko:Kkor_1876"/>
<sequence length="174" mass="19656">MQKPKLILPILCFAIIFAGILYSLYPDAELNKDVQNHSQSKLTIPIQTVTNNSSSTESDIEVEVTQSTQVIPTQVNELSGENDESQVTDDLYAKEVALRDVLYKIMEEYPNITIDKVNCEIKECTLKYTSYDQSSKAVTNQVLKEYIDTYGENVQLKNVLENNGKTLVEIVIKN</sequence>
<keyword evidence="1" id="KW-0472">Membrane</keyword>
<evidence type="ECO:0000313" key="2">
    <source>
        <dbReference type="EMBL" id="ACV27288.1"/>
    </source>
</evidence>
<keyword evidence="3" id="KW-1185">Reference proteome</keyword>
<dbReference type="InParanoid" id="C7R5W4"/>
<name>C7R5W4_KANKD</name>
<protein>
    <submittedName>
        <fullName evidence="2">Uncharacterized protein</fullName>
    </submittedName>
</protein>
<evidence type="ECO:0000256" key="1">
    <source>
        <dbReference type="SAM" id="Phobius"/>
    </source>
</evidence>
<dbReference type="EMBL" id="CP001707">
    <property type="protein sequence ID" value="ACV27288.1"/>
    <property type="molecule type" value="Genomic_DNA"/>
</dbReference>
<dbReference type="STRING" id="523791.Kkor_1876"/>
<reference evidence="2 3" key="1">
    <citation type="journal article" date="2009" name="Stand. Genomic Sci.">
        <title>Complete genome sequence of Kangiella koreensis type strain (SW-125).</title>
        <authorList>
            <person name="Han C."/>
            <person name="Sikorski J."/>
            <person name="Lapidus A."/>
            <person name="Nolan M."/>
            <person name="Glavina Del Rio T."/>
            <person name="Tice H."/>
            <person name="Cheng J.F."/>
            <person name="Lucas S."/>
            <person name="Chen F."/>
            <person name="Copeland A."/>
            <person name="Ivanova N."/>
            <person name="Mavromatis K."/>
            <person name="Ovchinnikova G."/>
            <person name="Pati A."/>
            <person name="Bruce D."/>
            <person name="Goodwin L."/>
            <person name="Pitluck S."/>
            <person name="Chen A."/>
            <person name="Palaniappan K."/>
            <person name="Land M."/>
            <person name="Hauser L."/>
            <person name="Chang Y.J."/>
            <person name="Jeffries C.D."/>
            <person name="Chain P."/>
            <person name="Saunders E."/>
            <person name="Brettin T."/>
            <person name="Goker M."/>
            <person name="Tindall B.J."/>
            <person name="Bristow J."/>
            <person name="Eisen J.A."/>
            <person name="Markowitz V."/>
            <person name="Hugenholtz P."/>
            <person name="Kyrpides N.C."/>
            <person name="Klenk H.P."/>
            <person name="Detter J.C."/>
        </authorList>
    </citation>
    <scope>NUCLEOTIDE SEQUENCE [LARGE SCALE GENOMIC DNA]</scope>
    <source>
        <strain evidence="3">DSM 16069 / KCTC 12182 / SW-125</strain>
    </source>
</reference>
<dbReference type="AlphaFoldDB" id="C7R5W4"/>
<proteinExistence type="predicted"/>
<evidence type="ECO:0000313" key="3">
    <source>
        <dbReference type="Proteomes" id="UP000001231"/>
    </source>
</evidence>
<dbReference type="HOGENOM" id="CLU_1538063_0_0_6"/>